<dbReference type="InterPro" id="IPR013766">
    <property type="entry name" value="Thioredoxin_domain"/>
</dbReference>
<dbReference type="PANTHER" id="PTHR10438">
    <property type="entry name" value="THIOREDOXIN"/>
    <property type="match status" value="1"/>
</dbReference>
<name>A0A5E5A7W9_9BURK</name>
<proteinExistence type="predicted"/>
<dbReference type="Pfam" id="PF00085">
    <property type="entry name" value="Thioredoxin"/>
    <property type="match status" value="1"/>
</dbReference>
<evidence type="ECO:0000313" key="2">
    <source>
        <dbReference type="EMBL" id="VVE68583.1"/>
    </source>
</evidence>
<dbReference type="InterPro" id="IPR036249">
    <property type="entry name" value="Thioredoxin-like_sf"/>
</dbReference>
<evidence type="ECO:0000259" key="1">
    <source>
        <dbReference type="Pfam" id="PF00085"/>
    </source>
</evidence>
<protein>
    <submittedName>
        <fullName evidence="2">Thioredoxin</fullName>
    </submittedName>
</protein>
<dbReference type="RefSeq" id="WP_150625900.1">
    <property type="nucleotide sequence ID" value="NZ_CABPSQ010000004.1"/>
</dbReference>
<dbReference type="AlphaFoldDB" id="A0A5E5A7W9"/>
<reference evidence="2 3" key="1">
    <citation type="submission" date="2019-08" db="EMBL/GenBank/DDBJ databases">
        <authorList>
            <person name="Peeters C."/>
        </authorList>
    </citation>
    <scope>NUCLEOTIDE SEQUENCE [LARGE SCALE GENOMIC DNA]</scope>
    <source>
        <strain evidence="2 3">LMG 31118</strain>
    </source>
</reference>
<dbReference type="PANTHER" id="PTHR10438:SF468">
    <property type="entry name" value="THIOREDOXIN-1-RELATED"/>
    <property type="match status" value="1"/>
</dbReference>
<dbReference type="EMBL" id="CABPSQ010000004">
    <property type="protein sequence ID" value="VVE68583.1"/>
    <property type="molecule type" value="Genomic_DNA"/>
</dbReference>
<sequence>MNNITSINDAAHFQACLSESNALQVAYFYVTYSKSCRAFAQDFEDVANKYADSVKFLQLDADECEVVSRSHNVSEPPTVMLFKRNKTVAKCWPPDREVLTKLIEHFKD</sequence>
<evidence type="ECO:0000313" key="3">
    <source>
        <dbReference type="Proteomes" id="UP000414136"/>
    </source>
</evidence>
<dbReference type="Gene3D" id="3.40.30.10">
    <property type="entry name" value="Glutaredoxin"/>
    <property type="match status" value="1"/>
</dbReference>
<organism evidence="2 3">
    <name type="scientific">Pandoraea captiosa</name>
    <dbReference type="NCBI Taxonomy" id="2508302"/>
    <lineage>
        <taxon>Bacteria</taxon>
        <taxon>Pseudomonadati</taxon>
        <taxon>Pseudomonadota</taxon>
        <taxon>Betaproteobacteria</taxon>
        <taxon>Burkholderiales</taxon>
        <taxon>Burkholderiaceae</taxon>
        <taxon>Pandoraea</taxon>
    </lineage>
</organism>
<feature type="domain" description="Thioredoxin" evidence="1">
    <location>
        <begin position="9"/>
        <end position="92"/>
    </location>
</feature>
<dbReference type="SUPFAM" id="SSF52833">
    <property type="entry name" value="Thioredoxin-like"/>
    <property type="match status" value="1"/>
</dbReference>
<gene>
    <name evidence="2" type="ORF">PCA31118_02955</name>
</gene>
<dbReference type="InterPro" id="IPR050620">
    <property type="entry name" value="Thioredoxin_H-type-like"/>
</dbReference>
<keyword evidence="3" id="KW-1185">Reference proteome</keyword>
<accession>A0A5E5A7W9</accession>
<dbReference type="Proteomes" id="UP000414136">
    <property type="component" value="Unassembled WGS sequence"/>
</dbReference>
<dbReference type="OrthoDB" id="32134at2"/>